<comment type="cofactor">
    <cofactor evidence="1 6">
        <name>FAD</name>
        <dbReference type="ChEBI" id="CHEBI:57692"/>
    </cofactor>
</comment>
<dbReference type="Proteomes" id="UP000199004">
    <property type="component" value="Unassembled WGS sequence"/>
</dbReference>
<proteinExistence type="inferred from homology"/>
<evidence type="ECO:0000256" key="6">
    <source>
        <dbReference type="RuleBase" id="RU362125"/>
    </source>
</evidence>
<keyword evidence="5 6" id="KW-0560">Oxidoreductase</keyword>
<dbReference type="SUPFAM" id="SSF47203">
    <property type="entry name" value="Acyl-CoA dehydrogenase C-terminal domain-like"/>
    <property type="match status" value="1"/>
</dbReference>
<dbReference type="Pfam" id="PF02770">
    <property type="entry name" value="Acyl-CoA_dh_M"/>
    <property type="match status" value="1"/>
</dbReference>
<evidence type="ECO:0000259" key="8">
    <source>
        <dbReference type="Pfam" id="PF02770"/>
    </source>
</evidence>
<evidence type="ECO:0000256" key="2">
    <source>
        <dbReference type="ARBA" id="ARBA00009347"/>
    </source>
</evidence>
<dbReference type="PROSITE" id="PS00073">
    <property type="entry name" value="ACYL_COA_DH_2"/>
    <property type="match status" value="1"/>
</dbReference>
<dbReference type="PIRSF" id="PIRSF016578">
    <property type="entry name" value="HsaA"/>
    <property type="match status" value="1"/>
</dbReference>
<organism evidence="10 11">
    <name type="scientific">Nocardioides szechwanensis</name>
    <dbReference type="NCBI Taxonomy" id="1005944"/>
    <lineage>
        <taxon>Bacteria</taxon>
        <taxon>Bacillati</taxon>
        <taxon>Actinomycetota</taxon>
        <taxon>Actinomycetes</taxon>
        <taxon>Propionibacteriales</taxon>
        <taxon>Nocardioidaceae</taxon>
        <taxon>Nocardioides</taxon>
    </lineage>
</organism>
<dbReference type="OrthoDB" id="142556at2"/>
<evidence type="ECO:0000256" key="4">
    <source>
        <dbReference type="ARBA" id="ARBA00022827"/>
    </source>
</evidence>
<dbReference type="InterPro" id="IPR009075">
    <property type="entry name" value="AcylCo_DH/oxidase_C"/>
</dbReference>
<protein>
    <submittedName>
        <fullName evidence="10">Butyryl-CoA dehydrogenase</fullName>
    </submittedName>
</protein>
<dbReference type="Gene3D" id="1.20.140.10">
    <property type="entry name" value="Butyryl-CoA Dehydrogenase, subunit A, domain 3"/>
    <property type="match status" value="1"/>
</dbReference>
<dbReference type="InterPro" id="IPR006091">
    <property type="entry name" value="Acyl-CoA_Oxase/DH_mid-dom"/>
</dbReference>
<dbReference type="PROSITE" id="PS00072">
    <property type="entry name" value="ACYL_COA_DH_1"/>
    <property type="match status" value="1"/>
</dbReference>
<keyword evidence="3 6" id="KW-0285">Flavoprotein</keyword>
<evidence type="ECO:0000256" key="5">
    <source>
        <dbReference type="ARBA" id="ARBA00023002"/>
    </source>
</evidence>
<dbReference type="STRING" id="1005944.SAMN05192576_0129"/>
<dbReference type="InterPro" id="IPR046373">
    <property type="entry name" value="Acyl-CoA_Oxase/DH_mid-dom_sf"/>
</dbReference>
<dbReference type="GO" id="GO:0003995">
    <property type="term" value="F:acyl-CoA dehydrogenase activity"/>
    <property type="evidence" value="ECO:0007669"/>
    <property type="project" value="InterPro"/>
</dbReference>
<dbReference type="Gene3D" id="2.40.110.10">
    <property type="entry name" value="Butyryl-CoA Dehydrogenase, subunit A, domain 2"/>
    <property type="match status" value="1"/>
</dbReference>
<dbReference type="Gene3D" id="1.10.540.10">
    <property type="entry name" value="Acyl-CoA dehydrogenase/oxidase, N-terminal domain"/>
    <property type="match status" value="1"/>
</dbReference>
<keyword evidence="4 6" id="KW-0274">FAD</keyword>
<comment type="similarity">
    <text evidence="2 6">Belongs to the acyl-CoA dehydrogenase family.</text>
</comment>
<dbReference type="AlphaFoldDB" id="A0A1H0KZD6"/>
<feature type="domain" description="Acyl-CoA oxidase/dehydrogenase middle" evidence="8">
    <location>
        <begin position="125"/>
        <end position="221"/>
    </location>
</feature>
<dbReference type="EMBL" id="FNIC01000011">
    <property type="protein sequence ID" value="SDO61121.1"/>
    <property type="molecule type" value="Genomic_DNA"/>
</dbReference>
<evidence type="ECO:0000313" key="10">
    <source>
        <dbReference type="EMBL" id="SDO61121.1"/>
    </source>
</evidence>
<gene>
    <name evidence="10" type="ORF">SAMN05192576_0129</name>
</gene>
<dbReference type="PANTHER" id="PTHR43884:SF12">
    <property type="entry name" value="ISOVALERYL-COA DEHYDROGENASE, MITOCHONDRIAL-RELATED"/>
    <property type="match status" value="1"/>
</dbReference>
<dbReference type="PANTHER" id="PTHR43884">
    <property type="entry name" value="ACYL-COA DEHYDROGENASE"/>
    <property type="match status" value="1"/>
</dbReference>
<dbReference type="FunFam" id="1.10.540.10:FF:000002">
    <property type="entry name" value="Acyl-CoA dehydrogenase FadE19"/>
    <property type="match status" value="1"/>
</dbReference>
<keyword evidence="11" id="KW-1185">Reference proteome</keyword>
<name>A0A1H0KZD6_9ACTN</name>
<dbReference type="Pfam" id="PF02771">
    <property type="entry name" value="Acyl-CoA_dh_N"/>
    <property type="match status" value="1"/>
</dbReference>
<sequence length="390" mass="41970">MTYDLSREHEEFRRSVREFAQAEIAPHAAQWDRDHHFPVDVVQKMGKLGLFGLTTPEEYGGAGEDGDFTSLCVAIEEIGRVDQSLGITLQAGVGLGINPILTYGTDAQKERWLPELVAGDKLAGFGLTEPGAGSDAGATRTKAELDDGEWVVNGAKQFITNSGSEITSLVTVTARTGTREDGKPEISAIMLPAGTPGFTVEKAYDKLGWHASDTHPLSFEDARVPADHLLGAQGRGYAQFLATLDDGRVAISALSVGCIQACLDMSVAYAGERQTFGGPIGRKQGVAFQIADLETMLHASRLLTYRAAWLKDSGAPMKDFRQAASVAKLYATESAVTATRIATQVFGGYGFMEEYPVTRFYRDAKVLEIGEGTSEVQRMLIARGLGLPVE</sequence>
<dbReference type="GO" id="GO:0050660">
    <property type="term" value="F:flavin adenine dinucleotide binding"/>
    <property type="evidence" value="ECO:0007669"/>
    <property type="project" value="InterPro"/>
</dbReference>
<feature type="domain" description="Acyl-CoA dehydrogenase/oxidase N-terminal" evidence="9">
    <location>
        <begin position="7"/>
        <end position="120"/>
    </location>
</feature>
<dbReference type="Pfam" id="PF00441">
    <property type="entry name" value="Acyl-CoA_dh_1"/>
    <property type="match status" value="1"/>
</dbReference>
<dbReference type="FunFam" id="1.20.140.10:FF:000001">
    <property type="entry name" value="Acyl-CoA dehydrogenase"/>
    <property type="match status" value="1"/>
</dbReference>
<evidence type="ECO:0000256" key="3">
    <source>
        <dbReference type="ARBA" id="ARBA00022630"/>
    </source>
</evidence>
<dbReference type="FunFam" id="2.40.110.10:FF:000009">
    <property type="entry name" value="Acyl-CoA dehydrogenase"/>
    <property type="match status" value="1"/>
</dbReference>
<feature type="domain" description="Acyl-CoA dehydrogenase/oxidase C-terminal" evidence="7">
    <location>
        <begin position="234"/>
        <end position="385"/>
    </location>
</feature>
<accession>A0A1H0KZD6</accession>
<dbReference type="InterPro" id="IPR006089">
    <property type="entry name" value="Acyl-CoA_DH_CS"/>
</dbReference>
<evidence type="ECO:0000259" key="7">
    <source>
        <dbReference type="Pfam" id="PF00441"/>
    </source>
</evidence>
<dbReference type="InterPro" id="IPR013786">
    <property type="entry name" value="AcylCoA_DH/ox_N"/>
</dbReference>
<dbReference type="RefSeq" id="WP_091026865.1">
    <property type="nucleotide sequence ID" value="NZ_BKAE01000016.1"/>
</dbReference>
<dbReference type="InterPro" id="IPR036250">
    <property type="entry name" value="AcylCo_DH-like_C"/>
</dbReference>
<evidence type="ECO:0000256" key="1">
    <source>
        <dbReference type="ARBA" id="ARBA00001974"/>
    </source>
</evidence>
<dbReference type="InterPro" id="IPR037069">
    <property type="entry name" value="AcylCoA_DH/ox_N_sf"/>
</dbReference>
<dbReference type="SUPFAM" id="SSF56645">
    <property type="entry name" value="Acyl-CoA dehydrogenase NM domain-like"/>
    <property type="match status" value="1"/>
</dbReference>
<evidence type="ECO:0000313" key="11">
    <source>
        <dbReference type="Proteomes" id="UP000199004"/>
    </source>
</evidence>
<reference evidence="10 11" key="1">
    <citation type="submission" date="2016-10" db="EMBL/GenBank/DDBJ databases">
        <authorList>
            <person name="de Groot N.N."/>
        </authorList>
    </citation>
    <scope>NUCLEOTIDE SEQUENCE [LARGE SCALE GENOMIC DNA]</scope>
    <source>
        <strain evidence="10 11">CGMCC 1.11147</strain>
    </source>
</reference>
<evidence type="ECO:0000259" key="9">
    <source>
        <dbReference type="Pfam" id="PF02771"/>
    </source>
</evidence>
<dbReference type="InterPro" id="IPR009100">
    <property type="entry name" value="AcylCoA_DH/oxidase_NM_dom_sf"/>
</dbReference>